<evidence type="ECO:0000313" key="2">
    <source>
        <dbReference type="EMBL" id="CAA9389737.1"/>
    </source>
</evidence>
<dbReference type="EMBL" id="CADCUN010000157">
    <property type="protein sequence ID" value="CAA9389737.1"/>
    <property type="molecule type" value="Genomic_DNA"/>
</dbReference>
<feature type="compositionally biased region" description="Basic and acidic residues" evidence="1">
    <location>
        <begin position="31"/>
        <end position="46"/>
    </location>
</feature>
<feature type="compositionally biased region" description="Basic residues" evidence="1">
    <location>
        <begin position="71"/>
        <end position="82"/>
    </location>
</feature>
<feature type="compositionally biased region" description="Basic and acidic residues" evidence="1">
    <location>
        <begin position="247"/>
        <end position="265"/>
    </location>
</feature>
<feature type="non-terminal residue" evidence="2">
    <location>
        <position position="317"/>
    </location>
</feature>
<feature type="compositionally biased region" description="Basic residues" evidence="1">
    <location>
        <begin position="274"/>
        <end position="298"/>
    </location>
</feature>
<feature type="compositionally biased region" description="Low complexity" evidence="1">
    <location>
        <begin position="188"/>
        <end position="203"/>
    </location>
</feature>
<feature type="non-terminal residue" evidence="2">
    <location>
        <position position="1"/>
    </location>
</feature>
<organism evidence="2">
    <name type="scientific">uncultured Nocardioides sp</name>
    <dbReference type="NCBI Taxonomy" id="198441"/>
    <lineage>
        <taxon>Bacteria</taxon>
        <taxon>Bacillati</taxon>
        <taxon>Actinomycetota</taxon>
        <taxon>Actinomycetes</taxon>
        <taxon>Propionibacteriales</taxon>
        <taxon>Nocardioidaceae</taxon>
        <taxon>Nocardioides</taxon>
        <taxon>environmental samples</taxon>
    </lineage>
</organism>
<gene>
    <name evidence="2" type="ORF">AVDCRST_MAG60-1469</name>
</gene>
<feature type="compositionally biased region" description="Basic and acidic residues" evidence="1">
    <location>
        <begin position="204"/>
        <end position="214"/>
    </location>
</feature>
<feature type="compositionally biased region" description="Low complexity" evidence="1">
    <location>
        <begin position="231"/>
        <end position="241"/>
    </location>
</feature>
<reference evidence="2" key="1">
    <citation type="submission" date="2020-02" db="EMBL/GenBank/DDBJ databases">
        <authorList>
            <person name="Meier V. D."/>
        </authorList>
    </citation>
    <scope>NUCLEOTIDE SEQUENCE</scope>
    <source>
        <strain evidence="2">AVDCRST_MAG60</strain>
    </source>
</reference>
<accession>A0A6J4NKE8</accession>
<proteinExistence type="predicted"/>
<feature type="region of interest" description="Disordered" evidence="1">
    <location>
        <begin position="1"/>
        <end position="317"/>
    </location>
</feature>
<feature type="compositionally biased region" description="Basic and acidic residues" evidence="1">
    <location>
        <begin position="143"/>
        <end position="187"/>
    </location>
</feature>
<dbReference type="AlphaFoldDB" id="A0A6J4NKE8"/>
<evidence type="ECO:0000256" key="1">
    <source>
        <dbReference type="SAM" id="MobiDB-lite"/>
    </source>
</evidence>
<feature type="compositionally biased region" description="Basic and acidic residues" evidence="1">
    <location>
        <begin position="299"/>
        <end position="317"/>
    </location>
</feature>
<sequence length="317" mass="36415">ERRPGPGPDQRDPGTARAAVAEAHQRQLQRVRRDDDPAGRGCDRDRTRRHRDHHRRHRRRRGVRGQEVPRRALRLGRHRPPARPRLLRDDPAGLQEPRLRHPPRLLPAGDRRNCRHRWSGERQARRHPGLQLPGEPRRHLHRRREDDRGTQAGAERPHCGGHRDPDGDPPDHPRGRRDRGRDERDDVGGAARYAVRGAVPGRSSEVRRRREAARLRGPPGVRLQRQGGQPRRCAGTHAAHAGHGGRARREELLRPGAGDRRRDPVAEEPVAGVRPHRPRARCLQRRPRRRAPVRRHPAVPRDPELRPQHHGDAQGEL</sequence>
<protein>
    <submittedName>
        <fullName evidence="2">GH23</fullName>
    </submittedName>
</protein>
<name>A0A6J4NKE8_9ACTN</name>
<feature type="compositionally biased region" description="Basic residues" evidence="1">
    <location>
        <begin position="47"/>
        <end position="63"/>
    </location>
</feature>